<dbReference type="EMBL" id="JAUEPT010000090">
    <property type="protein sequence ID" value="KAK0432711.1"/>
    <property type="molecule type" value="Genomic_DNA"/>
</dbReference>
<accession>A0AA39IY94</accession>
<protein>
    <submittedName>
        <fullName evidence="1">Uncharacterized protein</fullName>
    </submittedName>
</protein>
<dbReference type="AlphaFoldDB" id="A0AA39IY94"/>
<evidence type="ECO:0000313" key="1">
    <source>
        <dbReference type="EMBL" id="KAK0432711.1"/>
    </source>
</evidence>
<name>A0AA39IY94_9AGAR</name>
<reference evidence="1" key="1">
    <citation type="submission" date="2023-06" db="EMBL/GenBank/DDBJ databases">
        <authorList>
            <consortium name="Lawrence Berkeley National Laboratory"/>
            <person name="Ahrendt S."/>
            <person name="Sahu N."/>
            <person name="Indic B."/>
            <person name="Wong-Bajracharya J."/>
            <person name="Merenyi Z."/>
            <person name="Ke H.-M."/>
            <person name="Monk M."/>
            <person name="Kocsube S."/>
            <person name="Drula E."/>
            <person name="Lipzen A."/>
            <person name="Balint B."/>
            <person name="Henrissat B."/>
            <person name="Andreopoulos B."/>
            <person name="Martin F.M."/>
            <person name="Harder C.B."/>
            <person name="Rigling D."/>
            <person name="Ford K.L."/>
            <person name="Foster G.D."/>
            <person name="Pangilinan J."/>
            <person name="Papanicolaou A."/>
            <person name="Barry K."/>
            <person name="LaButti K."/>
            <person name="Viragh M."/>
            <person name="Koriabine M."/>
            <person name="Yan M."/>
            <person name="Riley R."/>
            <person name="Champramary S."/>
            <person name="Plett K.L."/>
            <person name="Tsai I.J."/>
            <person name="Slot J."/>
            <person name="Sipos G."/>
            <person name="Plett J."/>
            <person name="Nagy L.G."/>
            <person name="Grigoriev I.V."/>
        </authorList>
    </citation>
    <scope>NUCLEOTIDE SEQUENCE</scope>
    <source>
        <strain evidence="1">FPL87.14</strain>
    </source>
</reference>
<feature type="non-terminal residue" evidence="1">
    <location>
        <position position="1"/>
    </location>
</feature>
<organism evidence="1 2">
    <name type="scientific">Armillaria borealis</name>
    <dbReference type="NCBI Taxonomy" id="47425"/>
    <lineage>
        <taxon>Eukaryota</taxon>
        <taxon>Fungi</taxon>
        <taxon>Dikarya</taxon>
        <taxon>Basidiomycota</taxon>
        <taxon>Agaricomycotina</taxon>
        <taxon>Agaricomycetes</taxon>
        <taxon>Agaricomycetidae</taxon>
        <taxon>Agaricales</taxon>
        <taxon>Marasmiineae</taxon>
        <taxon>Physalacriaceae</taxon>
        <taxon>Armillaria</taxon>
    </lineage>
</organism>
<comment type="caution">
    <text evidence="1">The sequence shown here is derived from an EMBL/GenBank/DDBJ whole genome shotgun (WGS) entry which is preliminary data.</text>
</comment>
<evidence type="ECO:0000313" key="2">
    <source>
        <dbReference type="Proteomes" id="UP001175226"/>
    </source>
</evidence>
<gene>
    <name evidence="1" type="ORF">EV421DRAFT_1719308</name>
</gene>
<dbReference type="Proteomes" id="UP001175226">
    <property type="component" value="Unassembled WGS sequence"/>
</dbReference>
<keyword evidence="2" id="KW-1185">Reference proteome</keyword>
<proteinExistence type="predicted"/>
<sequence length="79" mass="9279">GQHSNTRAYDNLYRLEHKCHLSVEKYQVARAALIELRGLGQWMATLQELKMEDIQSLQGSVFEIDNEEEQRKTQMSKKQ</sequence>